<dbReference type="GO" id="GO:0046872">
    <property type="term" value="F:metal ion binding"/>
    <property type="evidence" value="ECO:0007669"/>
    <property type="project" value="UniProtKB-KW"/>
</dbReference>
<keyword evidence="3 7" id="KW-0547">Nucleotide-binding</keyword>
<dbReference type="SUPFAM" id="SSF103025">
    <property type="entry name" value="Folate-binding domain"/>
    <property type="match status" value="1"/>
</dbReference>
<dbReference type="EMBL" id="JAAZQQ010000003">
    <property type="protein sequence ID" value="NKX45096.1"/>
    <property type="molecule type" value="Genomic_DNA"/>
</dbReference>
<dbReference type="FunFam" id="3.30.1360.120:FF:000007">
    <property type="entry name" value="tRNA modification GTPase GTPBP3, mitochondrial"/>
    <property type="match status" value="1"/>
</dbReference>
<evidence type="ECO:0000256" key="6">
    <source>
        <dbReference type="ARBA" id="ARBA00023134"/>
    </source>
</evidence>
<dbReference type="CDD" id="cd14858">
    <property type="entry name" value="TrmE_N"/>
    <property type="match status" value="1"/>
</dbReference>
<dbReference type="Gene3D" id="3.40.50.300">
    <property type="entry name" value="P-loop containing nucleotide triphosphate hydrolases"/>
    <property type="match status" value="1"/>
</dbReference>
<dbReference type="Pfam" id="PF10396">
    <property type="entry name" value="TrmE_N"/>
    <property type="match status" value="1"/>
</dbReference>
<dbReference type="InterPro" id="IPR018948">
    <property type="entry name" value="GTP-bd_TrmE_N"/>
</dbReference>
<gene>
    <name evidence="7 9" type="primary">mnmE</name>
    <name evidence="7" type="synonym">trmE</name>
    <name evidence="9" type="ORF">HCU73_10875</name>
</gene>
<feature type="binding site" evidence="7">
    <location>
        <position position="223"/>
    </location>
    <ligand>
        <name>K(+)</name>
        <dbReference type="ChEBI" id="CHEBI:29103"/>
    </ligand>
</feature>
<feature type="domain" description="TrmE-type G" evidence="8">
    <location>
        <begin position="213"/>
        <end position="350"/>
    </location>
</feature>
<dbReference type="SUPFAM" id="SSF52540">
    <property type="entry name" value="P-loop containing nucleoside triphosphate hydrolases"/>
    <property type="match status" value="1"/>
</dbReference>
<dbReference type="InterPro" id="IPR005225">
    <property type="entry name" value="Small_GTP-bd"/>
</dbReference>
<dbReference type="CDD" id="cd04164">
    <property type="entry name" value="trmE"/>
    <property type="match status" value="1"/>
</dbReference>
<dbReference type="Pfam" id="PF01926">
    <property type="entry name" value="MMR_HSR1"/>
    <property type="match status" value="1"/>
</dbReference>
<dbReference type="Pfam" id="PF12631">
    <property type="entry name" value="MnmE_helical"/>
    <property type="match status" value="1"/>
</dbReference>
<evidence type="ECO:0000256" key="5">
    <source>
        <dbReference type="ARBA" id="ARBA00022958"/>
    </source>
</evidence>
<dbReference type="GO" id="GO:0030488">
    <property type="term" value="P:tRNA methylation"/>
    <property type="evidence" value="ECO:0007669"/>
    <property type="project" value="TreeGrafter"/>
</dbReference>
<comment type="cofactor">
    <cofactor evidence="7">
        <name>K(+)</name>
        <dbReference type="ChEBI" id="CHEBI:29103"/>
    </cofactor>
    <text evidence="7">Binds 1 potassium ion per subunit.</text>
</comment>
<dbReference type="GO" id="GO:0005525">
    <property type="term" value="F:GTP binding"/>
    <property type="evidence" value="ECO:0007669"/>
    <property type="project" value="UniProtKB-UniRule"/>
</dbReference>
<dbReference type="InterPro" id="IPR025867">
    <property type="entry name" value="MnmE_helical"/>
</dbReference>
<dbReference type="GO" id="GO:0002098">
    <property type="term" value="P:tRNA wobble uridine modification"/>
    <property type="evidence" value="ECO:0007669"/>
    <property type="project" value="TreeGrafter"/>
</dbReference>
<keyword evidence="7" id="KW-0479">Metal-binding</keyword>
<feature type="binding site" evidence="7">
    <location>
        <begin position="267"/>
        <end position="270"/>
    </location>
    <ligand>
        <name>GTP</name>
        <dbReference type="ChEBI" id="CHEBI:37565"/>
    </ligand>
</feature>
<dbReference type="NCBIfam" id="TIGR00231">
    <property type="entry name" value="small_GTP"/>
    <property type="match status" value="1"/>
</dbReference>
<dbReference type="NCBIfam" id="NF003661">
    <property type="entry name" value="PRK05291.1-3"/>
    <property type="match status" value="1"/>
</dbReference>
<dbReference type="RefSeq" id="WP_168623484.1">
    <property type="nucleotide sequence ID" value="NZ_JAAZQQ010000003.1"/>
</dbReference>
<dbReference type="Gene3D" id="3.30.1360.120">
    <property type="entry name" value="Probable tRNA modification gtpase trme, domain 1"/>
    <property type="match status" value="1"/>
</dbReference>
<keyword evidence="6 7" id="KW-0342">GTP-binding</keyword>
<keyword evidence="2 7" id="KW-0819">tRNA processing</keyword>
<sequence length="427" mass="45293">MHTIFALATARGKSGVAVIRISGPDAHRVAGSLCGALPEAGRFALRVLRDARGEMLDEALVLRFDAPRSFTGEDSVELQLHGSMAVIRAVEAAIAETGLARLAEAGEFTRRALLNGNLDLAQVEGLGDLIAAETEAQRRQAQALLSGGMREFSESCRRDLLRAAALIEATIDFADEEVPVDVSPEVGALIDRVLGGIEAQLAGFQAAERVRHGFEVAIIGPPNAGKSTLLNRIAGREIAITSEIAGTTRDVLEARVDLDGLPVTFLDTAGLRDTDDVVERVGVERARSRARDADLRILLVDGTAGAQGFEAGVPIDLRYETRADVTGKGVSGVTGQGVDGVLSDVSRLLSERVSGMSLASHERHRQALLAARTSLRAAKQVFDRGEEGAEILALHLRDGVTALDSLIGRMDVEAILGEIFAQFCIGK</sequence>
<dbReference type="Gene3D" id="1.20.120.430">
    <property type="entry name" value="tRNA modification GTPase MnmE domain 2"/>
    <property type="match status" value="1"/>
</dbReference>
<comment type="similarity">
    <text evidence="1 7">Belongs to the TRAFAC class TrmE-Era-EngA-EngB-Septin-like GTPase superfamily. TrmE GTPase family.</text>
</comment>
<evidence type="ECO:0000313" key="10">
    <source>
        <dbReference type="Proteomes" id="UP000526408"/>
    </source>
</evidence>
<dbReference type="SUPFAM" id="SSF116878">
    <property type="entry name" value="TrmE connector domain"/>
    <property type="match status" value="1"/>
</dbReference>
<feature type="binding site" evidence="7">
    <location>
        <position position="248"/>
    </location>
    <ligand>
        <name>Mg(2+)</name>
        <dbReference type="ChEBI" id="CHEBI:18420"/>
    </ligand>
</feature>
<feature type="binding site" evidence="7">
    <location>
        <position position="244"/>
    </location>
    <ligand>
        <name>K(+)</name>
        <dbReference type="ChEBI" id="CHEBI:29103"/>
    </ligand>
</feature>
<reference evidence="9 10" key="1">
    <citation type="submission" date="2020-04" db="EMBL/GenBank/DDBJ databases">
        <authorList>
            <person name="Yoon J."/>
        </authorList>
    </citation>
    <scope>NUCLEOTIDE SEQUENCE [LARGE SCALE GENOMIC DNA]</scope>
    <source>
        <strain evidence="9 10">KMU-115</strain>
    </source>
</reference>
<keyword evidence="4 7" id="KW-0378">Hydrolase</keyword>
<name>A0A7X6GZ67_9RHOB</name>
<evidence type="ECO:0000256" key="7">
    <source>
        <dbReference type="HAMAP-Rule" id="MF_00379"/>
    </source>
</evidence>
<organism evidence="9 10">
    <name type="scientific">Roseicyclus persicicus</name>
    <dbReference type="NCBI Taxonomy" id="2650661"/>
    <lineage>
        <taxon>Bacteria</taxon>
        <taxon>Pseudomonadati</taxon>
        <taxon>Pseudomonadota</taxon>
        <taxon>Alphaproteobacteria</taxon>
        <taxon>Rhodobacterales</taxon>
        <taxon>Roseobacteraceae</taxon>
        <taxon>Roseicyclus</taxon>
    </lineage>
</organism>
<evidence type="ECO:0000259" key="8">
    <source>
        <dbReference type="PROSITE" id="PS51709"/>
    </source>
</evidence>
<dbReference type="HAMAP" id="MF_00379">
    <property type="entry name" value="GTPase_MnmE"/>
    <property type="match status" value="1"/>
</dbReference>
<dbReference type="GO" id="GO:0005737">
    <property type="term" value="C:cytoplasm"/>
    <property type="evidence" value="ECO:0007669"/>
    <property type="project" value="UniProtKB-SubCell"/>
</dbReference>
<dbReference type="Proteomes" id="UP000526408">
    <property type="component" value="Unassembled WGS sequence"/>
</dbReference>
<feature type="binding site" evidence="7">
    <location>
        <position position="242"/>
    </location>
    <ligand>
        <name>K(+)</name>
        <dbReference type="ChEBI" id="CHEBI:29103"/>
    </ligand>
</feature>
<evidence type="ECO:0000313" key="9">
    <source>
        <dbReference type="EMBL" id="NKX45096.1"/>
    </source>
</evidence>
<comment type="function">
    <text evidence="7">Exhibits a very high intrinsic GTPase hydrolysis rate. Involved in the addition of a carboxymethylaminomethyl (cmnm) group at the wobble position (U34) of certain tRNAs, forming tRNA-cmnm(5)s(2)U34.</text>
</comment>
<dbReference type="PANTHER" id="PTHR42714">
    <property type="entry name" value="TRNA MODIFICATION GTPASE GTPBP3"/>
    <property type="match status" value="1"/>
</dbReference>
<dbReference type="EC" id="3.6.-.-" evidence="7"/>
<feature type="binding site" evidence="7">
    <location>
        <position position="247"/>
    </location>
    <ligand>
        <name>K(+)</name>
        <dbReference type="ChEBI" id="CHEBI:29103"/>
    </ligand>
</feature>
<dbReference type="PROSITE" id="PS51709">
    <property type="entry name" value="G_TRME"/>
    <property type="match status" value="1"/>
</dbReference>
<dbReference type="InterPro" id="IPR006073">
    <property type="entry name" value="GTP-bd"/>
</dbReference>
<dbReference type="AlphaFoldDB" id="A0A7X6GZ67"/>
<dbReference type="InterPro" id="IPR027417">
    <property type="entry name" value="P-loop_NTPase"/>
</dbReference>
<keyword evidence="7" id="KW-0963">Cytoplasm</keyword>
<evidence type="ECO:0000256" key="2">
    <source>
        <dbReference type="ARBA" id="ARBA00022694"/>
    </source>
</evidence>
<evidence type="ECO:0000256" key="4">
    <source>
        <dbReference type="ARBA" id="ARBA00022801"/>
    </source>
</evidence>
<dbReference type="InterPro" id="IPR027266">
    <property type="entry name" value="TrmE/GcvT-like"/>
</dbReference>
<keyword evidence="10" id="KW-1185">Reference proteome</keyword>
<dbReference type="PANTHER" id="PTHR42714:SF2">
    <property type="entry name" value="TRNA MODIFICATION GTPASE GTPBP3, MITOCHONDRIAL"/>
    <property type="match status" value="1"/>
</dbReference>
<feature type="binding site" evidence="7">
    <location>
        <position position="227"/>
    </location>
    <ligand>
        <name>Mg(2+)</name>
        <dbReference type="ChEBI" id="CHEBI:18420"/>
    </ligand>
</feature>
<evidence type="ECO:0000256" key="3">
    <source>
        <dbReference type="ARBA" id="ARBA00022741"/>
    </source>
</evidence>
<keyword evidence="7" id="KW-0460">Magnesium</keyword>
<accession>A0A7X6GZ67</accession>
<dbReference type="GO" id="GO:0003924">
    <property type="term" value="F:GTPase activity"/>
    <property type="evidence" value="ECO:0007669"/>
    <property type="project" value="UniProtKB-UniRule"/>
</dbReference>
<dbReference type="InterPro" id="IPR004520">
    <property type="entry name" value="GTPase_MnmE"/>
</dbReference>
<comment type="subunit">
    <text evidence="7">Homodimer. Heterotetramer of two MnmE and two MnmG subunits.</text>
</comment>
<protein>
    <recommendedName>
        <fullName evidence="7">tRNA modification GTPase MnmE</fullName>
        <ecNumber evidence="7">3.6.-.-</ecNumber>
    </recommendedName>
</protein>
<proteinExistence type="inferred from homology"/>
<comment type="subcellular location">
    <subcellularLocation>
        <location evidence="7">Cytoplasm</location>
    </subcellularLocation>
</comment>
<feature type="binding site" evidence="7">
    <location>
        <begin position="223"/>
        <end position="228"/>
    </location>
    <ligand>
        <name>GTP</name>
        <dbReference type="ChEBI" id="CHEBI:37565"/>
    </ligand>
</feature>
<keyword evidence="5 7" id="KW-0630">Potassium</keyword>
<comment type="caution">
    <text evidence="7">Lacks conserved residue(s) required for the propagation of feature annotation.</text>
</comment>
<dbReference type="InterPro" id="IPR031168">
    <property type="entry name" value="G_TrmE"/>
</dbReference>
<dbReference type="InterPro" id="IPR027368">
    <property type="entry name" value="MnmE_dom2"/>
</dbReference>
<evidence type="ECO:0000256" key="1">
    <source>
        <dbReference type="ARBA" id="ARBA00011043"/>
    </source>
</evidence>
<feature type="binding site" evidence="7">
    <location>
        <begin position="242"/>
        <end position="248"/>
    </location>
    <ligand>
        <name>GTP</name>
        <dbReference type="ChEBI" id="CHEBI:37565"/>
    </ligand>
</feature>
<comment type="caution">
    <text evidence="9">The sequence shown here is derived from an EMBL/GenBank/DDBJ whole genome shotgun (WGS) entry which is preliminary data.</text>
</comment>